<dbReference type="Gene3D" id="3.40.50.410">
    <property type="entry name" value="von Willebrand factor, type A domain"/>
    <property type="match status" value="1"/>
</dbReference>
<dbReference type="GO" id="GO:0005634">
    <property type="term" value="C:nucleus"/>
    <property type="evidence" value="ECO:0007669"/>
    <property type="project" value="TreeGrafter"/>
</dbReference>
<dbReference type="SMART" id="SM00726">
    <property type="entry name" value="UIM"/>
    <property type="match status" value="2"/>
</dbReference>
<evidence type="ECO:0000313" key="5">
    <source>
        <dbReference type="EMBL" id="KAG7535957.1"/>
    </source>
</evidence>
<evidence type="ECO:0000256" key="3">
    <source>
        <dbReference type="SAM" id="MobiDB-lite"/>
    </source>
</evidence>
<dbReference type="SUPFAM" id="SSF53300">
    <property type="entry name" value="vWA-like"/>
    <property type="match status" value="1"/>
</dbReference>
<dbReference type="InterPro" id="IPR036465">
    <property type="entry name" value="vWFA_dom_sf"/>
</dbReference>
<reference evidence="5" key="1">
    <citation type="submission" date="2020-04" db="EMBL/GenBank/DDBJ databases">
        <title>Analysis of mating type loci in Filobasidium floriforme.</title>
        <authorList>
            <person name="Nowrousian M."/>
        </authorList>
    </citation>
    <scope>NUCLEOTIDE SEQUENCE</scope>
    <source>
        <strain evidence="5">CBS 6242</strain>
    </source>
</reference>
<feature type="domain" description="VWFA" evidence="4">
    <location>
        <begin position="2"/>
        <end position="202"/>
    </location>
</feature>
<gene>
    <name evidence="5" type="ORF">FFLO_03555</name>
</gene>
<dbReference type="OrthoDB" id="1731724at2759"/>
<dbReference type="PANTHER" id="PTHR10223">
    <property type="entry name" value="26S PROTEASOME NON-ATPASE REGULATORY SUBUNIT 4"/>
    <property type="match status" value="1"/>
</dbReference>
<organism evidence="5 6">
    <name type="scientific">Filobasidium floriforme</name>
    <dbReference type="NCBI Taxonomy" id="5210"/>
    <lineage>
        <taxon>Eukaryota</taxon>
        <taxon>Fungi</taxon>
        <taxon>Dikarya</taxon>
        <taxon>Basidiomycota</taxon>
        <taxon>Agaricomycotina</taxon>
        <taxon>Tremellomycetes</taxon>
        <taxon>Filobasidiales</taxon>
        <taxon>Filobasidiaceae</taxon>
        <taxon>Filobasidium</taxon>
    </lineage>
</organism>
<sequence length="392" mass="40293">MPLEATMIVIDNSEYMRNGDYAPNRFQAQNDAVSMVFNSKTGSNPENTCGVMSMAGQSPQVLATLTQDLGKVLSALQTNHIGGSIDLPTALNVAQLALKHRENKNQRQRIVVFLGSPLVDPFGTGIGSSSDAAGKGSSEEALVKLGKKLKKNNVAVDLVLFGDEGMENEAVLSKFIEATQNSENCNLVTIPPGPHLLSDLLATSPILAGEGGAGMAQGMDQDGDFGAAAGGAGGAGGDFGIDPNMDPELAMAIRMSLQEEEERQRREAGASAPAASTETASSSTSTSAPAPIPTETPTDPLAAPEPAMPTSSEPTQAPPHPATGMPSDTSGPISVPGQLSDDDVDMDQAAAPTGAGGDGAGEEDEDEDEAMLRAIAMSMEGQEGGAKEEEKK</sequence>
<dbReference type="InterPro" id="IPR003903">
    <property type="entry name" value="UIM_dom"/>
</dbReference>
<feature type="region of interest" description="Disordered" evidence="3">
    <location>
        <begin position="258"/>
        <end position="372"/>
    </location>
</feature>
<dbReference type="EMBL" id="JABELV010000066">
    <property type="protein sequence ID" value="KAG7535957.1"/>
    <property type="molecule type" value="Genomic_DNA"/>
</dbReference>
<dbReference type="PROSITE" id="PS50330">
    <property type="entry name" value="UIM"/>
    <property type="match status" value="2"/>
</dbReference>
<keyword evidence="6" id="KW-1185">Reference proteome</keyword>
<proteinExistence type="inferred from homology"/>
<accession>A0A8K0NQ48</accession>
<dbReference type="FunFam" id="3.40.50.410:FF:000005">
    <property type="entry name" value="26S proteasome non-ATPase regulatory subunit 4"/>
    <property type="match status" value="1"/>
</dbReference>
<comment type="caution">
    <text evidence="5">The sequence shown here is derived from an EMBL/GenBank/DDBJ whole genome shotgun (WGS) entry which is preliminary data.</text>
</comment>
<evidence type="ECO:0000256" key="1">
    <source>
        <dbReference type="ARBA" id="ARBA00005574"/>
    </source>
</evidence>
<dbReference type="AlphaFoldDB" id="A0A8K0NQ48"/>
<dbReference type="GO" id="GO:0036435">
    <property type="term" value="F:K48-linked polyubiquitin modification-dependent protein binding"/>
    <property type="evidence" value="ECO:0007669"/>
    <property type="project" value="UniProtKB-ARBA"/>
</dbReference>
<dbReference type="GO" id="GO:0043161">
    <property type="term" value="P:proteasome-mediated ubiquitin-dependent protein catabolic process"/>
    <property type="evidence" value="ECO:0007669"/>
    <property type="project" value="TreeGrafter"/>
</dbReference>
<evidence type="ECO:0000313" key="6">
    <source>
        <dbReference type="Proteomes" id="UP000812966"/>
    </source>
</evidence>
<dbReference type="SMART" id="SM00327">
    <property type="entry name" value="VWA"/>
    <property type="match status" value="1"/>
</dbReference>
<dbReference type="Proteomes" id="UP000812966">
    <property type="component" value="Unassembled WGS sequence"/>
</dbReference>
<evidence type="ECO:0000256" key="2">
    <source>
        <dbReference type="ARBA" id="ARBA00022942"/>
    </source>
</evidence>
<feature type="compositionally biased region" description="Low complexity" evidence="3">
    <location>
        <begin position="270"/>
        <end position="298"/>
    </location>
</feature>
<dbReference type="Gene3D" id="1.10.287.3990">
    <property type="match status" value="1"/>
</dbReference>
<keyword evidence="2" id="KW-0647">Proteasome</keyword>
<dbReference type="InterPro" id="IPR002035">
    <property type="entry name" value="VWF_A"/>
</dbReference>
<feature type="compositionally biased region" description="Acidic residues" evidence="3">
    <location>
        <begin position="360"/>
        <end position="369"/>
    </location>
</feature>
<comment type="similarity">
    <text evidence="1">Belongs to the proteasome subunit S5A family.</text>
</comment>
<dbReference type="PANTHER" id="PTHR10223:SF0">
    <property type="entry name" value="26S PROTEASOME NON-ATPASE REGULATORY SUBUNIT 4"/>
    <property type="match status" value="1"/>
</dbReference>
<dbReference type="InterPro" id="IPR027040">
    <property type="entry name" value="PSMD4"/>
</dbReference>
<protein>
    <recommendedName>
        <fullName evidence="4">VWFA domain-containing protein</fullName>
    </recommendedName>
</protein>
<name>A0A8K0NQ48_9TREE</name>
<dbReference type="Pfam" id="PF02809">
    <property type="entry name" value="UIM"/>
    <property type="match status" value="2"/>
</dbReference>
<dbReference type="GO" id="GO:0008540">
    <property type="term" value="C:proteasome regulatory particle, base subcomplex"/>
    <property type="evidence" value="ECO:0007669"/>
    <property type="project" value="TreeGrafter"/>
</dbReference>
<evidence type="ECO:0000259" key="4">
    <source>
        <dbReference type="SMART" id="SM00327"/>
    </source>
</evidence>
<dbReference type="GO" id="GO:0005829">
    <property type="term" value="C:cytosol"/>
    <property type="evidence" value="ECO:0007669"/>
    <property type="project" value="TreeGrafter"/>
</dbReference>
<dbReference type="Pfam" id="PF13519">
    <property type="entry name" value="VWA_2"/>
    <property type="match status" value="1"/>
</dbReference>